<keyword evidence="4 8" id="KW-0645">Protease</keyword>
<comment type="similarity">
    <text evidence="2">Belongs to the peptidase S1 family.</text>
</comment>
<evidence type="ECO:0000256" key="9">
    <source>
        <dbReference type="SAM" id="MobiDB-lite"/>
    </source>
</evidence>
<evidence type="ECO:0000256" key="1">
    <source>
        <dbReference type="ARBA" id="ARBA00004613"/>
    </source>
</evidence>
<dbReference type="AlphaFoldDB" id="A0A0K2VFX1"/>
<evidence type="ECO:0000256" key="8">
    <source>
        <dbReference type="RuleBase" id="RU363034"/>
    </source>
</evidence>
<dbReference type="InterPro" id="IPR043504">
    <property type="entry name" value="Peptidase_S1_PA_chymotrypsin"/>
</dbReference>
<proteinExistence type="inferred from homology"/>
<dbReference type="Pfam" id="PF00089">
    <property type="entry name" value="Trypsin"/>
    <property type="match status" value="1"/>
</dbReference>
<feature type="signal peptide" evidence="10">
    <location>
        <begin position="1"/>
        <end position="26"/>
    </location>
</feature>
<dbReference type="EMBL" id="HACA01031726">
    <property type="protein sequence ID" value="CDW49087.1"/>
    <property type="molecule type" value="Transcribed_RNA"/>
</dbReference>
<dbReference type="GO" id="GO:0005576">
    <property type="term" value="C:extracellular region"/>
    <property type="evidence" value="ECO:0007669"/>
    <property type="project" value="UniProtKB-SubCell"/>
</dbReference>
<dbReference type="PANTHER" id="PTHR24276">
    <property type="entry name" value="POLYSERASE-RELATED"/>
    <property type="match status" value="1"/>
</dbReference>
<dbReference type="OrthoDB" id="546450at2759"/>
<keyword evidence="7" id="KW-1015">Disulfide bond</keyword>
<accession>A0A0K2VFX1</accession>
<dbReference type="Gene3D" id="2.40.10.10">
    <property type="entry name" value="Trypsin-like serine proteases"/>
    <property type="match status" value="1"/>
</dbReference>
<feature type="domain" description="Peptidase S1" evidence="11">
    <location>
        <begin position="250"/>
        <end position="485"/>
    </location>
</feature>
<dbReference type="FunFam" id="2.40.10.10:FF:000038">
    <property type="entry name" value="Serine protease"/>
    <property type="match status" value="1"/>
</dbReference>
<keyword evidence="3" id="KW-0964">Secreted</keyword>
<evidence type="ECO:0000256" key="2">
    <source>
        <dbReference type="ARBA" id="ARBA00007664"/>
    </source>
</evidence>
<dbReference type="PROSITE" id="PS00134">
    <property type="entry name" value="TRYPSIN_HIS"/>
    <property type="match status" value="1"/>
</dbReference>
<dbReference type="SUPFAM" id="SSF50494">
    <property type="entry name" value="Trypsin-like serine proteases"/>
    <property type="match status" value="1"/>
</dbReference>
<reference evidence="12" key="1">
    <citation type="submission" date="2014-05" db="EMBL/GenBank/DDBJ databases">
        <authorList>
            <person name="Chronopoulou M."/>
        </authorList>
    </citation>
    <scope>NUCLEOTIDE SEQUENCE</scope>
    <source>
        <tissue evidence="12">Whole organism</tissue>
    </source>
</reference>
<keyword evidence="10" id="KW-0732">Signal</keyword>
<evidence type="ECO:0000256" key="10">
    <source>
        <dbReference type="SAM" id="SignalP"/>
    </source>
</evidence>
<evidence type="ECO:0000256" key="6">
    <source>
        <dbReference type="ARBA" id="ARBA00022825"/>
    </source>
</evidence>
<keyword evidence="6 8" id="KW-0720">Serine protease</keyword>
<dbReference type="InterPro" id="IPR001314">
    <property type="entry name" value="Peptidase_S1A"/>
</dbReference>
<dbReference type="PROSITE" id="PS00135">
    <property type="entry name" value="TRYPSIN_SER"/>
    <property type="match status" value="1"/>
</dbReference>
<evidence type="ECO:0000313" key="12">
    <source>
        <dbReference type="EMBL" id="CDW49087.1"/>
    </source>
</evidence>
<dbReference type="InterPro" id="IPR018114">
    <property type="entry name" value="TRYPSIN_HIS"/>
</dbReference>
<dbReference type="GO" id="GO:0006508">
    <property type="term" value="P:proteolysis"/>
    <property type="evidence" value="ECO:0007669"/>
    <property type="project" value="UniProtKB-KW"/>
</dbReference>
<dbReference type="InterPro" id="IPR009003">
    <property type="entry name" value="Peptidase_S1_PA"/>
</dbReference>
<evidence type="ECO:0000256" key="4">
    <source>
        <dbReference type="ARBA" id="ARBA00022670"/>
    </source>
</evidence>
<name>A0A0K2VFX1_LEPSM</name>
<dbReference type="InterPro" id="IPR033116">
    <property type="entry name" value="TRYPSIN_SER"/>
</dbReference>
<evidence type="ECO:0000259" key="11">
    <source>
        <dbReference type="PROSITE" id="PS50240"/>
    </source>
</evidence>
<comment type="subcellular location">
    <subcellularLocation>
        <location evidence="1">Secreted</location>
    </subcellularLocation>
</comment>
<sequence length="487" mass="54432">MRGIWNVLHLRLILLLFFLSPGLISSRDIHTFGTHDAFGDEDSVVIEDDIDRHVDREDLGFDRNDRQLPNIPFDLNSSKKNSGANIYQPCLTSTGRLGRCTSLKVCYPYFKSPNIIGSNTWIKGLYDTCSYIGKRAQQVFGVCCTGIQMAAEEIKDSSENNNKPTQPPFPIKRQEDNNKPTQPSLPIKKQEDNIEVTHQKNSLEKDYDIMEGEEDQELEIRNTTNTKDLLGVKLSSDHCGQRFFSNNLKIVNGEDASVDEFPFMAALFNKGRHFCGGSIIDSKHILTAAHCVAHMTKIDVRYLRVHVRQYRIKSSNIGTEQEFRVRRVIRHKSFSANTLYNDVAILTLRGSIDFSKSVQPICLASDNTETYEGDIVTVAGWGTLSDGGRQSSILQKVSVGVWSNYDCGASYGSRAPGGIKSHMLCAASKGKDSCSGDSGGPLFYCDTYCTQIGIVSWGIGCARKEFPGVYTRVTSLHSWIQKIRKNH</sequence>
<evidence type="ECO:0000256" key="3">
    <source>
        <dbReference type="ARBA" id="ARBA00022525"/>
    </source>
</evidence>
<feature type="chain" id="PRO_5005489673" description="Peptidase S1 domain-containing protein" evidence="10">
    <location>
        <begin position="27"/>
        <end position="487"/>
    </location>
</feature>
<dbReference type="InterPro" id="IPR001254">
    <property type="entry name" value="Trypsin_dom"/>
</dbReference>
<evidence type="ECO:0000256" key="5">
    <source>
        <dbReference type="ARBA" id="ARBA00022801"/>
    </source>
</evidence>
<feature type="region of interest" description="Disordered" evidence="9">
    <location>
        <begin position="155"/>
        <end position="189"/>
    </location>
</feature>
<keyword evidence="5 8" id="KW-0378">Hydrolase</keyword>
<dbReference type="GO" id="GO:0004252">
    <property type="term" value="F:serine-type endopeptidase activity"/>
    <property type="evidence" value="ECO:0007669"/>
    <property type="project" value="InterPro"/>
</dbReference>
<dbReference type="SMART" id="SM00020">
    <property type="entry name" value="Tryp_SPc"/>
    <property type="match status" value="1"/>
</dbReference>
<dbReference type="PROSITE" id="PS50240">
    <property type="entry name" value="TRYPSIN_DOM"/>
    <property type="match status" value="1"/>
</dbReference>
<evidence type="ECO:0000256" key="7">
    <source>
        <dbReference type="ARBA" id="ARBA00023157"/>
    </source>
</evidence>
<dbReference type="InterPro" id="IPR050430">
    <property type="entry name" value="Peptidase_S1"/>
</dbReference>
<protein>
    <recommendedName>
        <fullName evidence="11">Peptidase S1 domain-containing protein</fullName>
    </recommendedName>
</protein>
<dbReference type="PANTHER" id="PTHR24276:SF98">
    <property type="entry name" value="FI18310P1-RELATED"/>
    <property type="match status" value="1"/>
</dbReference>
<dbReference type="CDD" id="cd00190">
    <property type="entry name" value="Tryp_SPc"/>
    <property type="match status" value="1"/>
</dbReference>
<dbReference type="PRINTS" id="PR00722">
    <property type="entry name" value="CHYMOTRYPSIN"/>
</dbReference>
<organism evidence="12">
    <name type="scientific">Lepeophtheirus salmonis</name>
    <name type="common">Salmon louse</name>
    <name type="synonym">Caligus salmonis</name>
    <dbReference type="NCBI Taxonomy" id="72036"/>
    <lineage>
        <taxon>Eukaryota</taxon>
        <taxon>Metazoa</taxon>
        <taxon>Ecdysozoa</taxon>
        <taxon>Arthropoda</taxon>
        <taxon>Crustacea</taxon>
        <taxon>Multicrustacea</taxon>
        <taxon>Hexanauplia</taxon>
        <taxon>Copepoda</taxon>
        <taxon>Siphonostomatoida</taxon>
        <taxon>Caligidae</taxon>
        <taxon>Lepeophtheirus</taxon>
    </lineage>
</organism>